<dbReference type="EMBL" id="JAAQHG020000030">
    <property type="protein sequence ID" value="KAL1583964.1"/>
    <property type="molecule type" value="Genomic_DNA"/>
</dbReference>
<organism evidence="12 13">
    <name type="scientific">Cladosporium halotolerans</name>
    <dbReference type="NCBI Taxonomy" id="1052096"/>
    <lineage>
        <taxon>Eukaryota</taxon>
        <taxon>Fungi</taxon>
        <taxon>Dikarya</taxon>
        <taxon>Ascomycota</taxon>
        <taxon>Pezizomycotina</taxon>
        <taxon>Dothideomycetes</taxon>
        <taxon>Dothideomycetidae</taxon>
        <taxon>Cladosporiales</taxon>
        <taxon>Cladosporiaceae</taxon>
        <taxon>Cladosporium</taxon>
    </lineage>
</organism>
<evidence type="ECO:0000259" key="11">
    <source>
        <dbReference type="PROSITE" id="PS50893"/>
    </source>
</evidence>
<dbReference type="Pfam" id="PF06422">
    <property type="entry name" value="PDR_CDR"/>
    <property type="match status" value="1"/>
</dbReference>
<dbReference type="InterPro" id="IPR034001">
    <property type="entry name" value="ABCG_PDR_1"/>
</dbReference>
<dbReference type="GO" id="GO:0005524">
    <property type="term" value="F:ATP binding"/>
    <property type="evidence" value="ECO:0007669"/>
    <property type="project" value="UniProtKB-KW"/>
</dbReference>
<protein>
    <recommendedName>
        <fullName evidence="11">ABC transporter domain-containing protein</fullName>
    </recommendedName>
</protein>
<comment type="caution">
    <text evidence="12">The sequence shown here is derived from an EMBL/GenBank/DDBJ whole genome shotgun (WGS) entry which is preliminary data.</text>
</comment>
<dbReference type="FunFam" id="3.40.50.300:FF:000054">
    <property type="entry name" value="ABC multidrug transporter atrF"/>
    <property type="match status" value="1"/>
</dbReference>
<evidence type="ECO:0000313" key="13">
    <source>
        <dbReference type="Proteomes" id="UP000803884"/>
    </source>
</evidence>
<dbReference type="Pfam" id="PF01061">
    <property type="entry name" value="ABC2_membrane"/>
    <property type="match status" value="2"/>
</dbReference>
<feature type="transmembrane region" description="Helical" evidence="10">
    <location>
        <begin position="1320"/>
        <end position="1341"/>
    </location>
</feature>
<keyword evidence="4 10" id="KW-0812">Transmembrane</keyword>
<evidence type="ECO:0000256" key="8">
    <source>
        <dbReference type="ARBA" id="ARBA00023136"/>
    </source>
</evidence>
<dbReference type="GO" id="GO:0016887">
    <property type="term" value="F:ATP hydrolysis activity"/>
    <property type="evidence" value="ECO:0007669"/>
    <property type="project" value="InterPro"/>
</dbReference>
<keyword evidence="3" id="KW-0813">Transport</keyword>
<feature type="transmembrane region" description="Helical" evidence="10">
    <location>
        <begin position="402"/>
        <end position="422"/>
    </location>
</feature>
<dbReference type="SMART" id="SM00382">
    <property type="entry name" value="AAA"/>
    <property type="match status" value="2"/>
</dbReference>
<dbReference type="CDD" id="cd03233">
    <property type="entry name" value="ABCG_PDR_domain1"/>
    <property type="match status" value="1"/>
</dbReference>
<evidence type="ECO:0000256" key="3">
    <source>
        <dbReference type="ARBA" id="ARBA00022448"/>
    </source>
</evidence>
<evidence type="ECO:0000256" key="10">
    <source>
        <dbReference type="SAM" id="Phobius"/>
    </source>
</evidence>
<feature type="domain" description="ABC transporter" evidence="11">
    <location>
        <begin position="33"/>
        <end position="286"/>
    </location>
</feature>
<comment type="similarity">
    <text evidence="2">Belongs to the ABC transporter superfamily. ABCG family. PDR (TC 3.A.1.205) subfamily.</text>
</comment>
<feature type="transmembrane region" description="Helical" evidence="10">
    <location>
        <begin position="1171"/>
        <end position="1191"/>
    </location>
</feature>
<evidence type="ECO:0000256" key="7">
    <source>
        <dbReference type="ARBA" id="ARBA00022989"/>
    </source>
</evidence>
<accession>A0AB34KGC4</accession>
<feature type="transmembrane region" description="Helical" evidence="10">
    <location>
        <begin position="477"/>
        <end position="500"/>
    </location>
</feature>
<dbReference type="CDD" id="cd03232">
    <property type="entry name" value="ABCG_PDR_domain2"/>
    <property type="match status" value="1"/>
</dbReference>
<dbReference type="GO" id="GO:0140359">
    <property type="term" value="F:ABC-type transporter activity"/>
    <property type="evidence" value="ECO:0007669"/>
    <property type="project" value="InterPro"/>
</dbReference>
<dbReference type="InterPro" id="IPR010929">
    <property type="entry name" value="PDR_CDR_ABC"/>
</dbReference>
<dbReference type="PROSITE" id="PS00211">
    <property type="entry name" value="ABC_TRANSPORTER_1"/>
    <property type="match status" value="1"/>
</dbReference>
<name>A0AB34KGC4_9PEZI</name>
<keyword evidence="13" id="KW-1185">Reference proteome</keyword>
<evidence type="ECO:0000313" key="12">
    <source>
        <dbReference type="EMBL" id="KAL1583964.1"/>
    </source>
</evidence>
<feature type="transmembrane region" description="Helical" evidence="10">
    <location>
        <begin position="1128"/>
        <end position="1159"/>
    </location>
</feature>
<sequence>MADTTQKRLTVTFDEVAVEVEGLGENYGSTVASVVADLIPSFTKNGASSRRILQGVSGQVRPGEMLLVLGRPGSGTTSLLKVLSNSRREFKNVTGDVWYGNAGSCEAGQFRHQIVMNTEEDLHFPTLKVAETLDFATSAKLPGTRPDHLEKKSAYITDKNQSILDSLGISHTSDTVVGNEFLRGVSGGERKRVSLAEVLASTAPLQCWDNPTRGLDASNALDFAKVLRKAASTEQKTIISTLYQAGNGIYEQFDKVLVLAEGRQIFYGATSEAKAYFEDMGFVCSPGANIADFLTSVTVPTERQIRPGYEATVPESAADFAARFGQSDVRQRMTAQATPITDNNLELEIRDMQKVRGLEKNRSLSSWFSRKKSPYHVSLGQQILACAKRQFQIIWGDRLTNILNISSALIMSLVTSSLFYNLPNDSTSIFPRPGALFFPILLFGLNAMSEVQASFLGRPIISRHKRLAYTRPSAYAIANVITDIPLTMVALSLFEIVYYFMVGFQHDAGKFFTQWVLLLVTMLCFLSFFRMIGAWCRHFGIASQIAGVCIMGMMVYAGYLIPVPEMHVWFRWISYIDPASYCLQALLATEMGNLDIACVAPQYVPFGPSYTDDSFKSCTVAGSLPGADSINGETYVNTQYNASTGTIWRNFGIIVAFWLFWAFMTAVGFELNLSTDTGSRILFDRRSRQKETARTQDPEKAVSSYSSGSSGHEGTVSVGETIFTFENIDYFVHHQGKEKQLLQSVSGYVLPGQLVALMGSSGAGKTTLMDVLAQRKDSGRIEGSIMVNGKPQGISFQRTTGYCEQNDVHEPTATVLESLLFSARLRQSYSIPDEEKIDYVHQIMDLLELTPLQHAIVGAPGSGLSIEQRKRLTLATELVAKPTLLFLDEPTSGLDGQSAFEICRFMRKLAASGQTIICTIHQPSAALFEAFDVLLLLARGGRTTYFGETGKDSSILLDYFAKNGAVCPEDTNPAEHIVDVVQGRQGDNIDWPECWLASPECQHMMSRLQEINAMQAKETSTQPDAPEDNADFATPIKHQIALVAKRQFISLWRNPDYVWNKIGLHVTNSLFAGFTFWKIGNGTFDLQLRLMSIFNFVFVAPGCINQLQPFFIRNRDIFESREKKSKTYHWLAFITAQLVSEIPVLIVCATLFFACWYFTSGLPVKASASGQVYLQMILYEFLYTSIGQAIAAYSPNAYFAALANPVIIGAALINFCGVVVPYAQIQAFWRYWMYYLDPFTYLIGGLLEPVVWDVDIQCKPNELTRIPLPSGTTCGEYMADFLSSNAGYIVDASNSTMCEYCEYTTGADYLKTMNINEKYYGWRDVGITALFCISSYALVFLMMKLRSKATKTAG</sequence>
<dbReference type="InterPro" id="IPR003439">
    <property type="entry name" value="ABC_transporter-like_ATP-bd"/>
</dbReference>
<evidence type="ECO:0000256" key="6">
    <source>
        <dbReference type="ARBA" id="ARBA00022840"/>
    </source>
</evidence>
<dbReference type="InterPro" id="IPR013525">
    <property type="entry name" value="ABC2_TM"/>
</dbReference>
<evidence type="ECO:0000256" key="2">
    <source>
        <dbReference type="ARBA" id="ARBA00006012"/>
    </source>
</evidence>
<evidence type="ECO:0000256" key="9">
    <source>
        <dbReference type="SAM" id="MobiDB-lite"/>
    </source>
</evidence>
<dbReference type="InterPro" id="IPR043926">
    <property type="entry name" value="ABCG_dom"/>
</dbReference>
<keyword evidence="5" id="KW-0547">Nucleotide-binding</keyword>
<dbReference type="InterPro" id="IPR027417">
    <property type="entry name" value="P-loop_NTPase"/>
</dbReference>
<feature type="transmembrane region" description="Helical" evidence="10">
    <location>
        <begin position="1198"/>
        <end position="1223"/>
    </location>
</feature>
<dbReference type="PANTHER" id="PTHR19241">
    <property type="entry name" value="ATP-BINDING CASSETTE TRANSPORTER"/>
    <property type="match status" value="1"/>
</dbReference>
<feature type="transmembrane region" description="Helical" evidence="10">
    <location>
        <begin position="512"/>
        <end position="529"/>
    </location>
</feature>
<feature type="transmembrane region" description="Helical" evidence="10">
    <location>
        <begin position="651"/>
        <end position="673"/>
    </location>
</feature>
<comment type="subcellular location">
    <subcellularLocation>
        <location evidence="1">Membrane</location>
        <topology evidence="1">Multi-pass membrane protein</topology>
    </subcellularLocation>
</comment>
<evidence type="ECO:0000256" key="5">
    <source>
        <dbReference type="ARBA" id="ARBA00022741"/>
    </source>
</evidence>
<dbReference type="GO" id="GO:0016020">
    <property type="term" value="C:membrane"/>
    <property type="evidence" value="ECO:0007669"/>
    <property type="project" value="UniProtKB-SubCell"/>
</dbReference>
<feature type="transmembrane region" description="Helical" evidence="10">
    <location>
        <begin position="434"/>
        <end position="456"/>
    </location>
</feature>
<dbReference type="Pfam" id="PF19055">
    <property type="entry name" value="ABC2_membrane_7"/>
    <property type="match status" value="1"/>
</dbReference>
<dbReference type="PROSITE" id="PS50893">
    <property type="entry name" value="ABC_TRANSPORTER_2"/>
    <property type="match status" value="2"/>
</dbReference>
<keyword evidence="6" id="KW-0067">ATP-binding</keyword>
<dbReference type="InterPro" id="IPR003593">
    <property type="entry name" value="AAA+_ATPase"/>
</dbReference>
<feature type="transmembrane region" description="Helical" evidence="10">
    <location>
        <begin position="541"/>
        <end position="561"/>
    </location>
</feature>
<keyword evidence="7 10" id="KW-1133">Transmembrane helix</keyword>
<feature type="compositionally biased region" description="Basic and acidic residues" evidence="9">
    <location>
        <begin position="687"/>
        <end position="700"/>
    </location>
</feature>
<keyword evidence="8 10" id="KW-0472">Membrane</keyword>
<gene>
    <name evidence="12" type="ORF">WHR41_07383</name>
</gene>
<feature type="region of interest" description="Disordered" evidence="9">
    <location>
        <begin position="687"/>
        <end position="714"/>
    </location>
</feature>
<dbReference type="SUPFAM" id="SSF52540">
    <property type="entry name" value="P-loop containing nucleoside triphosphate hydrolases"/>
    <property type="match status" value="2"/>
</dbReference>
<feature type="domain" description="ABC transporter" evidence="11">
    <location>
        <begin position="723"/>
        <end position="964"/>
    </location>
</feature>
<dbReference type="GeneID" id="96008826"/>
<dbReference type="InterPro" id="IPR017871">
    <property type="entry name" value="ABC_transporter-like_CS"/>
</dbReference>
<reference evidence="12 13" key="1">
    <citation type="journal article" date="2020" name="Microbiol. Resour. Announc.">
        <title>Draft Genome Sequence of a Cladosporium Species Isolated from the Mesophotic Ascidian Didemnum maculosum.</title>
        <authorList>
            <person name="Gioti A."/>
            <person name="Siaperas R."/>
            <person name="Nikolaivits E."/>
            <person name="Le Goff G."/>
            <person name="Ouazzani J."/>
            <person name="Kotoulas G."/>
            <person name="Topakas E."/>
        </authorList>
    </citation>
    <scope>NUCLEOTIDE SEQUENCE [LARGE SCALE GENOMIC DNA]</scope>
    <source>
        <strain evidence="12 13">TM138-S3</strain>
    </source>
</reference>
<evidence type="ECO:0000256" key="1">
    <source>
        <dbReference type="ARBA" id="ARBA00004141"/>
    </source>
</evidence>
<proteinExistence type="inferred from homology"/>
<dbReference type="Proteomes" id="UP000803884">
    <property type="component" value="Unassembled WGS sequence"/>
</dbReference>
<dbReference type="Gene3D" id="3.40.50.300">
    <property type="entry name" value="P-loop containing nucleotide triphosphate hydrolases"/>
    <property type="match status" value="2"/>
</dbReference>
<dbReference type="InterPro" id="IPR034003">
    <property type="entry name" value="ABCG_PDR_2"/>
</dbReference>
<dbReference type="RefSeq" id="XP_069227070.1">
    <property type="nucleotide sequence ID" value="XM_069375988.1"/>
</dbReference>
<dbReference type="Pfam" id="PF00005">
    <property type="entry name" value="ABC_tran"/>
    <property type="match status" value="2"/>
</dbReference>
<evidence type="ECO:0000256" key="4">
    <source>
        <dbReference type="ARBA" id="ARBA00022692"/>
    </source>
</evidence>